<organism evidence="2">
    <name type="scientific">marine metagenome</name>
    <dbReference type="NCBI Taxonomy" id="408172"/>
    <lineage>
        <taxon>unclassified sequences</taxon>
        <taxon>metagenomes</taxon>
        <taxon>ecological metagenomes</taxon>
    </lineage>
</organism>
<comment type="similarity">
    <text evidence="1">Belongs to the DTD family.</text>
</comment>
<evidence type="ECO:0000313" key="2">
    <source>
        <dbReference type="EMBL" id="SUZ75109.1"/>
    </source>
</evidence>
<dbReference type="InterPro" id="IPR023509">
    <property type="entry name" value="DTD-like_sf"/>
</dbReference>
<dbReference type="PANTHER" id="PTHR10472">
    <property type="entry name" value="D-TYROSYL-TRNA TYR DEACYLASE"/>
    <property type="match status" value="1"/>
</dbReference>
<accession>A0A381Q9L7</accession>
<dbReference type="InterPro" id="IPR003732">
    <property type="entry name" value="Daa-tRNA_deacyls_DTD"/>
</dbReference>
<dbReference type="EMBL" id="UINC01001234">
    <property type="protein sequence ID" value="SUZ75109.1"/>
    <property type="molecule type" value="Genomic_DNA"/>
</dbReference>
<dbReference type="NCBIfam" id="TIGR00256">
    <property type="entry name" value="D-aminoacyl-tRNA deacylase"/>
    <property type="match status" value="1"/>
</dbReference>
<dbReference type="GO" id="GO:0051500">
    <property type="term" value="F:D-tyrosyl-tRNA(Tyr) deacylase activity"/>
    <property type="evidence" value="ECO:0007669"/>
    <property type="project" value="TreeGrafter"/>
</dbReference>
<protein>
    <recommendedName>
        <fullName evidence="3">D-aminoacyl-tRNA deacylase</fullName>
    </recommendedName>
</protein>
<evidence type="ECO:0008006" key="3">
    <source>
        <dbReference type="Google" id="ProtNLM"/>
    </source>
</evidence>
<dbReference type="Pfam" id="PF02580">
    <property type="entry name" value="Tyr_Deacylase"/>
    <property type="match status" value="1"/>
</dbReference>
<proteinExistence type="inferred from homology"/>
<evidence type="ECO:0000256" key="1">
    <source>
        <dbReference type="ARBA" id="ARBA00009673"/>
    </source>
</evidence>
<gene>
    <name evidence="2" type="ORF">METZ01_LOCUS27963</name>
</gene>
<dbReference type="AlphaFoldDB" id="A0A381Q9L7"/>
<name>A0A381Q9L7_9ZZZZ</name>
<dbReference type="GO" id="GO:0005737">
    <property type="term" value="C:cytoplasm"/>
    <property type="evidence" value="ECO:0007669"/>
    <property type="project" value="InterPro"/>
</dbReference>
<dbReference type="Gene3D" id="3.50.80.10">
    <property type="entry name" value="D-tyrosyl-tRNA(Tyr) deacylase"/>
    <property type="match status" value="1"/>
</dbReference>
<sequence>MNLSIQDVKGSALVISQFTLCGDTHKGRRPSFIHAASPEKGNILYEYFIAQIENNGVPVESGEFGAMMNVNLINEGPVTFVLDSKQR</sequence>
<reference evidence="2" key="1">
    <citation type="submission" date="2018-05" db="EMBL/GenBank/DDBJ databases">
        <authorList>
            <person name="Lanie J.A."/>
            <person name="Ng W.-L."/>
            <person name="Kazmierczak K.M."/>
            <person name="Andrzejewski T.M."/>
            <person name="Davidsen T.M."/>
            <person name="Wayne K.J."/>
            <person name="Tettelin H."/>
            <person name="Glass J.I."/>
            <person name="Rusch D."/>
            <person name="Podicherti R."/>
            <person name="Tsui H.-C.T."/>
            <person name="Winkler M.E."/>
        </authorList>
    </citation>
    <scope>NUCLEOTIDE SEQUENCE</scope>
</reference>
<dbReference type="SUPFAM" id="SSF69500">
    <property type="entry name" value="DTD-like"/>
    <property type="match status" value="1"/>
</dbReference>
<dbReference type="PANTHER" id="PTHR10472:SF5">
    <property type="entry name" value="D-AMINOACYL-TRNA DEACYLASE 1"/>
    <property type="match status" value="1"/>
</dbReference>